<keyword evidence="6" id="KW-0949">S-adenosyl-L-methionine</keyword>
<dbReference type="Pfam" id="PF00856">
    <property type="entry name" value="SET"/>
    <property type="match status" value="1"/>
</dbReference>
<feature type="compositionally biased region" description="Polar residues" evidence="8">
    <location>
        <begin position="735"/>
        <end position="748"/>
    </location>
</feature>
<feature type="compositionally biased region" description="Basic residues" evidence="8">
    <location>
        <begin position="245"/>
        <end position="263"/>
    </location>
</feature>
<evidence type="ECO:0000259" key="9">
    <source>
        <dbReference type="PROSITE" id="PS50280"/>
    </source>
</evidence>
<keyword evidence="5" id="KW-0808">Transferase</keyword>
<dbReference type="PROSITE" id="PS50280">
    <property type="entry name" value="SET"/>
    <property type="match status" value="1"/>
</dbReference>
<dbReference type="Proteomes" id="UP001642540">
    <property type="component" value="Unassembled WGS sequence"/>
</dbReference>
<evidence type="ECO:0000256" key="3">
    <source>
        <dbReference type="ARBA" id="ARBA00022454"/>
    </source>
</evidence>
<dbReference type="SUPFAM" id="SSF82199">
    <property type="entry name" value="SET domain"/>
    <property type="match status" value="1"/>
</dbReference>
<comment type="caution">
    <text evidence="11">The sequence shown here is derived from an EMBL/GenBank/DDBJ whole genome shotgun (WGS) entry which is preliminary data.</text>
</comment>
<keyword evidence="7" id="KW-0539">Nucleus</keyword>
<dbReference type="EMBL" id="CAXLJM020000010">
    <property type="protein sequence ID" value="CAL8076145.1"/>
    <property type="molecule type" value="Genomic_DNA"/>
</dbReference>
<feature type="compositionally biased region" description="Acidic residues" evidence="8">
    <location>
        <begin position="456"/>
        <end position="466"/>
    </location>
</feature>
<dbReference type="InterPro" id="IPR001214">
    <property type="entry name" value="SET_dom"/>
</dbReference>
<dbReference type="InterPro" id="IPR046341">
    <property type="entry name" value="SET_dom_sf"/>
</dbReference>
<dbReference type="SMART" id="SM00317">
    <property type="entry name" value="SET"/>
    <property type="match status" value="1"/>
</dbReference>
<feature type="region of interest" description="Disordered" evidence="8">
    <location>
        <begin position="245"/>
        <end position="266"/>
    </location>
</feature>
<feature type="domain" description="SET" evidence="9">
    <location>
        <begin position="100"/>
        <end position="216"/>
    </location>
</feature>
<evidence type="ECO:0000256" key="1">
    <source>
        <dbReference type="ARBA" id="ARBA00004123"/>
    </source>
</evidence>
<name>A0ABP1PSS8_9HEXA</name>
<feature type="domain" description="Post-SET" evidence="10">
    <location>
        <begin position="224"/>
        <end position="240"/>
    </location>
</feature>
<evidence type="ECO:0000256" key="2">
    <source>
        <dbReference type="ARBA" id="ARBA00004286"/>
    </source>
</evidence>
<dbReference type="InterPro" id="IPR003616">
    <property type="entry name" value="Post-SET_dom"/>
</dbReference>
<evidence type="ECO:0000313" key="11">
    <source>
        <dbReference type="EMBL" id="CAL8076145.1"/>
    </source>
</evidence>
<gene>
    <name evidence="11" type="ORF">ODALV1_LOCUS3372</name>
</gene>
<evidence type="ECO:0000256" key="8">
    <source>
        <dbReference type="SAM" id="MobiDB-lite"/>
    </source>
</evidence>
<sequence length="801" mass="90832">MAKSRKKVENSRLLSMSEEECALMGGYTYCPENIRSADVVEAQEIAIRKIVKLNNGYPAQCGCQFINQKKCTTSDCPNRQNYISCPPSCGTKCQNNPWAHNLFVANQKTFLKKTNIGLGVFASSKILAGSFIGEYTGKVTLDTTDLPEPEDSYFFKILPKGHIVQGYRQGSRMRCVNHSCEPNCDTCEYIHNGEFKIVFYAKSDISPNEELTIDYTWEWTNKKDAPPCKCGKPKCNKIIGTIRPKKSVSKRRRNKSSRKKKATSVRNVSPPAIEIALYEPPPFPSTVDVATAEVTAVLTCTPRPQERLDGYIEDHVFRIAEPAYIITQYNGRVGIVQGRITECYTNKYHFTIYVVNVSYPTSMQYHMPRYMIFHYPEDAAFVLQHLIPELEIQMIRDYTTPYAAREVADGLNYAIAPTYIDMAMNDTRPETILEQRKFPGPVALGLTTCRLVQTDSNEESGDEADEQYQNNEGDDLQFQPTRQHRSGAIAQQLESYIVKQISSHYKLPSGPSSTAVKQCRGIPASMLVSSGTPYDPLIRRSFPNTRENLHNLSLVRRNMESAIENVTWYAISRTPDEVHVDYHHVYGQVTAVDGFADFVASRTANNSQVFVLQPGLPKFTRKAENFEVQSSYKNILNEWPVHEHIEHAPDDVNYQSNDEEDPRPPCRPPRPAPSKSKTTTRHRRQAQLTDADEDTREHMHGCIQVEDYANSRPGPSSRPHRLEKPRSKKRAKQHPQIQNPDSDPQDGQQMVDGIQVECFEEPDPCSTSRSQGRAPQRSNTRSRRARQLRNRASDEDGCPQP</sequence>
<keyword evidence="12" id="KW-1185">Reference proteome</keyword>
<keyword evidence="3" id="KW-0158">Chromosome</keyword>
<dbReference type="InterPro" id="IPR050777">
    <property type="entry name" value="SET2_Histone-Lys_MeTrsfase"/>
</dbReference>
<feature type="region of interest" description="Disordered" evidence="8">
    <location>
        <begin position="651"/>
        <end position="801"/>
    </location>
</feature>
<evidence type="ECO:0000256" key="7">
    <source>
        <dbReference type="ARBA" id="ARBA00023242"/>
    </source>
</evidence>
<evidence type="ECO:0000313" key="12">
    <source>
        <dbReference type="Proteomes" id="UP001642540"/>
    </source>
</evidence>
<dbReference type="PROSITE" id="PS50868">
    <property type="entry name" value="POST_SET"/>
    <property type="match status" value="1"/>
</dbReference>
<evidence type="ECO:0000256" key="5">
    <source>
        <dbReference type="ARBA" id="ARBA00022679"/>
    </source>
</evidence>
<organism evidence="11 12">
    <name type="scientific">Orchesella dallaii</name>
    <dbReference type="NCBI Taxonomy" id="48710"/>
    <lineage>
        <taxon>Eukaryota</taxon>
        <taxon>Metazoa</taxon>
        <taxon>Ecdysozoa</taxon>
        <taxon>Arthropoda</taxon>
        <taxon>Hexapoda</taxon>
        <taxon>Collembola</taxon>
        <taxon>Entomobryomorpha</taxon>
        <taxon>Entomobryoidea</taxon>
        <taxon>Orchesellidae</taxon>
        <taxon>Orchesellinae</taxon>
        <taxon>Orchesella</taxon>
    </lineage>
</organism>
<comment type="subcellular location">
    <subcellularLocation>
        <location evidence="2">Chromosome</location>
    </subcellularLocation>
    <subcellularLocation>
        <location evidence="1">Nucleus</location>
    </subcellularLocation>
</comment>
<feature type="compositionally biased region" description="Basic residues" evidence="8">
    <location>
        <begin position="780"/>
        <end position="789"/>
    </location>
</feature>
<feature type="region of interest" description="Disordered" evidence="8">
    <location>
        <begin position="456"/>
        <end position="478"/>
    </location>
</feature>
<proteinExistence type="predicted"/>
<keyword evidence="4" id="KW-0489">Methyltransferase</keyword>
<evidence type="ECO:0000259" key="10">
    <source>
        <dbReference type="PROSITE" id="PS50868"/>
    </source>
</evidence>
<dbReference type="Gene3D" id="2.170.270.10">
    <property type="entry name" value="SET domain"/>
    <property type="match status" value="1"/>
</dbReference>
<accession>A0ABP1PSS8</accession>
<reference evidence="11 12" key="1">
    <citation type="submission" date="2024-08" db="EMBL/GenBank/DDBJ databases">
        <authorList>
            <person name="Cucini C."/>
            <person name="Frati F."/>
        </authorList>
    </citation>
    <scope>NUCLEOTIDE SEQUENCE [LARGE SCALE GENOMIC DNA]</scope>
</reference>
<protein>
    <submittedName>
        <fullName evidence="11">Uncharacterized protein</fullName>
    </submittedName>
</protein>
<evidence type="ECO:0000256" key="6">
    <source>
        <dbReference type="ARBA" id="ARBA00022691"/>
    </source>
</evidence>
<dbReference type="PANTHER" id="PTHR22884">
    <property type="entry name" value="SET DOMAIN PROTEINS"/>
    <property type="match status" value="1"/>
</dbReference>
<evidence type="ECO:0000256" key="4">
    <source>
        <dbReference type="ARBA" id="ARBA00022603"/>
    </source>
</evidence>